<dbReference type="Proteomes" id="UP000257067">
    <property type="component" value="Unassembled WGS sequence"/>
</dbReference>
<evidence type="ECO:0000313" key="1">
    <source>
        <dbReference type="EMBL" id="RDU68214.1"/>
    </source>
</evidence>
<protein>
    <submittedName>
        <fullName evidence="1">Uncharacterized protein</fullName>
    </submittedName>
</protein>
<name>A0A3D8IU99_9HELI</name>
<dbReference type="RefSeq" id="WP_115585139.1">
    <property type="nucleotide sequence ID" value="NZ_NXLU01000009.1"/>
</dbReference>
<sequence length="59" mass="6557">MIGKDVNFKSLRGTHARLLYEDIPLDAIGFSIRVELIHSALIDFGVGLKHIAQALPTRK</sequence>
<organism evidence="1 2">
    <name type="scientific">Helicobacter cholecystus</name>
    <dbReference type="NCBI Taxonomy" id="45498"/>
    <lineage>
        <taxon>Bacteria</taxon>
        <taxon>Pseudomonadati</taxon>
        <taxon>Campylobacterota</taxon>
        <taxon>Epsilonproteobacteria</taxon>
        <taxon>Campylobacterales</taxon>
        <taxon>Helicobacteraceae</taxon>
        <taxon>Helicobacter</taxon>
    </lineage>
</organism>
<dbReference type="EMBL" id="NXLU01000009">
    <property type="protein sequence ID" value="RDU68214.1"/>
    <property type="molecule type" value="Genomic_DNA"/>
</dbReference>
<keyword evidence="2" id="KW-1185">Reference proteome</keyword>
<proteinExistence type="predicted"/>
<comment type="caution">
    <text evidence="1">The sequence shown here is derived from an EMBL/GenBank/DDBJ whole genome shotgun (WGS) entry which is preliminary data.</text>
</comment>
<reference evidence="1 2" key="1">
    <citation type="submission" date="2018-04" db="EMBL/GenBank/DDBJ databases">
        <title>Novel Campyloabacter and Helicobacter Species and Strains.</title>
        <authorList>
            <person name="Mannion A.J."/>
            <person name="Shen Z."/>
            <person name="Fox J.G."/>
        </authorList>
    </citation>
    <scope>NUCLEOTIDE SEQUENCE [LARGE SCALE GENOMIC DNA]</scope>
    <source>
        <strain evidence="1 2">ATCC 700242</strain>
    </source>
</reference>
<gene>
    <name evidence="1" type="ORF">CQA62_06120</name>
</gene>
<accession>A0A3D8IU99</accession>
<evidence type="ECO:0000313" key="2">
    <source>
        <dbReference type="Proteomes" id="UP000257067"/>
    </source>
</evidence>
<dbReference type="AlphaFoldDB" id="A0A3D8IU99"/>